<evidence type="ECO:0000313" key="1">
    <source>
        <dbReference type="EMBL" id="KKF34589.1"/>
    </source>
</evidence>
<proteinExistence type="predicted"/>
<accession>A0A0M2K6P0</accession>
<dbReference type="Proteomes" id="UP000033924">
    <property type="component" value="Unassembled WGS sequence"/>
</dbReference>
<protein>
    <submittedName>
        <fullName evidence="1">Uncharacterized protein</fullName>
    </submittedName>
</protein>
<sequence>MISSCRVFFNRRQKGGYQPHYLSVAGLLRPADIYTNSAAHHDKKLTSVLFAKLRSWHSGCIFPLTRAQKTVVA</sequence>
<reference evidence="1 2" key="1">
    <citation type="submission" date="2015-01" db="EMBL/GenBank/DDBJ databases">
        <title>Erwinia tracheiphila.</title>
        <authorList>
            <person name="Shapiro L.R."/>
        </authorList>
    </citation>
    <scope>NUCLEOTIDE SEQUENCE [LARGE SCALE GENOMIC DNA]</scope>
    <source>
        <strain evidence="1 2">BuffGH</strain>
    </source>
</reference>
<comment type="caution">
    <text evidence="1">The sequence shown here is derived from an EMBL/GenBank/DDBJ whole genome shotgun (WGS) entry which is preliminary data.</text>
</comment>
<dbReference type="PATRIC" id="fig|65700.7.peg.646"/>
<name>A0A0M2K6P0_9GAMM</name>
<keyword evidence="2" id="KW-1185">Reference proteome</keyword>
<dbReference type="EMBL" id="JXNU01000003">
    <property type="protein sequence ID" value="KKF34589.1"/>
    <property type="molecule type" value="Genomic_DNA"/>
</dbReference>
<evidence type="ECO:0000313" key="2">
    <source>
        <dbReference type="Proteomes" id="UP000033924"/>
    </source>
</evidence>
<organism evidence="1 2">
    <name type="scientific">Erwinia tracheiphila</name>
    <dbReference type="NCBI Taxonomy" id="65700"/>
    <lineage>
        <taxon>Bacteria</taxon>
        <taxon>Pseudomonadati</taxon>
        <taxon>Pseudomonadota</taxon>
        <taxon>Gammaproteobacteria</taxon>
        <taxon>Enterobacterales</taxon>
        <taxon>Erwiniaceae</taxon>
        <taxon>Erwinia</taxon>
    </lineage>
</organism>
<dbReference type="AlphaFoldDB" id="A0A0M2K6P0"/>
<gene>
    <name evidence="1" type="ORF">SY86_02575</name>
</gene>